<dbReference type="Proteomes" id="UP000814128">
    <property type="component" value="Unassembled WGS sequence"/>
</dbReference>
<organism evidence="1 2">
    <name type="scientific">Vararia minispora EC-137</name>
    <dbReference type="NCBI Taxonomy" id="1314806"/>
    <lineage>
        <taxon>Eukaryota</taxon>
        <taxon>Fungi</taxon>
        <taxon>Dikarya</taxon>
        <taxon>Basidiomycota</taxon>
        <taxon>Agaricomycotina</taxon>
        <taxon>Agaricomycetes</taxon>
        <taxon>Russulales</taxon>
        <taxon>Lachnocladiaceae</taxon>
        <taxon>Vararia</taxon>
    </lineage>
</organism>
<proteinExistence type="predicted"/>
<comment type="caution">
    <text evidence="1">The sequence shown here is derived from an EMBL/GenBank/DDBJ whole genome shotgun (WGS) entry which is preliminary data.</text>
</comment>
<dbReference type="EMBL" id="MU273613">
    <property type="protein sequence ID" value="KAI0030610.1"/>
    <property type="molecule type" value="Genomic_DNA"/>
</dbReference>
<keyword evidence="2" id="KW-1185">Reference proteome</keyword>
<protein>
    <submittedName>
        <fullName evidence="1">Uncharacterized protein</fullName>
    </submittedName>
</protein>
<reference evidence="1" key="2">
    <citation type="journal article" date="2022" name="New Phytol.">
        <title>Evolutionary transition to the ectomycorrhizal habit in the genomes of a hyperdiverse lineage of mushroom-forming fungi.</title>
        <authorList>
            <person name="Looney B."/>
            <person name="Miyauchi S."/>
            <person name="Morin E."/>
            <person name="Drula E."/>
            <person name="Courty P.E."/>
            <person name="Kohler A."/>
            <person name="Kuo A."/>
            <person name="LaButti K."/>
            <person name="Pangilinan J."/>
            <person name="Lipzen A."/>
            <person name="Riley R."/>
            <person name="Andreopoulos W."/>
            <person name="He G."/>
            <person name="Johnson J."/>
            <person name="Nolan M."/>
            <person name="Tritt A."/>
            <person name="Barry K.W."/>
            <person name="Grigoriev I.V."/>
            <person name="Nagy L.G."/>
            <person name="Hibbett D."/>
            <person name="Henrissat B."/>
            <person name="Matheny P.B."/>
            <person name="Labbe J."/>
            <person name="Martin F.M."/>
        </authorList>
    </citation>
    <scope>NUCLEOTIDE SEQUENCE</scope>
    <source>
        <strain evidence="1">EC-137</strain>
    </source>
</reference>
<accession>A0ACB8QG98</accession>
<sequence>MNVLSALRGTRPLPKPVLPRAPLHTTAPLLESERAKASRLARQRNRARSQELAAARRAAAPHPALGTSSARWTSSRLARCLTTADAVRGPDRTISVLGETLSLPAVPGFGVGAAEERLLFAHLPVASAHAQIAAAAKATGQATVGADTLGVTERHTAYLVRALRGADVLARMIDLRNAGAEGRAFVDRQRIVRAFARDPERRATGSPEVQAAILTYEIRNCWEHLHRAPRDIHGRRGLRRLLHKRQRVLRFLKRLDRARYEALLPRIGVEPAAVEREIAI</sequence>
<reference evidence="1" key="1">
    <citation type="submission" date="2021-02" db="EMBL/GenBank/DDBJ databases">
        <authorList>
            <consortium name="DOE Joint Genome Institute"/>
            <person name="Ahrendt S."/>
            <person name="Looney B.P."/>
            <person name="Miyauchi S."/>
            <person name="Morin E."/>
            <person name="Drula E."/>
            <person name="Courty P.E."/>
            <person name="Chicoki N."/>
            <person name="Fauchery L."/>
            <person name="Kohler A."/>
            <person name="Kuo A."/>
            <person name="Labutti K."/>
            <person name="Pangilinan J."/>
            <person name="Lipzen A."/>
            <person name="Riley R."/>
            <person name="Andreopoulos W."/>
            <person name="He G."/>
            <person name="Johnson J."/>
            <person name="Barry K.W."/>
            <person name="Grigoriev I.V."/>
            <person name="Nagy L."/>
            <person name="Hibbett D."/>
            <person name="Henrissat B."/>
            <person name="Matheny P.B."/>
            <person name="Labbe J."/>
            <person name="Martin F."/>
        </authorList>
    </citation>
    <scope>NUCLEOTIDE SEQUENCE</scope>
    <source>
        <strain evidence="1">EC-137</strain>
    </source>
</reference>
<gene>
    <name evidence="1" type="ORF">K488DRAFT_87614</name>
</gene>
<evidence type="ECO:0000313" key="1">
    <source>
        <dbReference type="EMBL" id="KAI0030610.1"/>
    </source>
</evidence>
<name>A0ACB8QG98_9AGAM</name>
<evidence type="ECO:0000313" key="2">
    <source>
        <dbReference type="Proteomes" id="UP000814128"/>
    </source>
</evidence>